<dbReference type="SUPFAM" id="SSF55781">
    <property type="entry name" value="GAF domain-like"/>
    <property type="match status" value="1"/>
</dbReference>
<gene>
    <name evidence="2" type="ORF">OMM_09614</name>
</gene>
<dbReference type="EMBL" id="ATBP01000650">
    <property type="protein sequence ID" value="ETR69416.1"/>
    <property type="molecule type" value="Genomic_DNA"/>
</dbReference>
<dbReference type="InterPro" id="IPR003018">
    <property type="entry name" value="GAF"/>
</dbReference>
<dbReference type="AlphaFoldDB" id="A0A1V1P3T8"/>
<evidence type="ECO:0000313" key="2">
    <source>
        <dbReference type="EMBL" id="ETR69416.1"/>
    </source>
</evidence>
<protein>
    <recommendedName>
        <fullName evidence="1">GAF domain-containing protein</fullName>
    </recommendedName>
</protein>
<dbReference type="InterPro" id="IPR029016">
    <property type="entry name" value="GAF-like_dom_sf"/>
</dbReference>
<sequence>MENIHSELAIPMLNGNTLVGVLNIEHHKIDAFSKYDIKVAEAIARLAVIAVENVRIKEELNTMQSISTTIIETGVTQSELL</sequence>
<dbReference type="Pfam" id="PF13185">
    <property type="entry name" value="GAF_2"/>
    <property type="match status" value="1"/>
</dbReference>
<accession>A0A1V1P3T8</accession>
<proteinExistence type="predicted"/>
<dbReference type="Gene3D" id="3.30.450.40">
    <property type="match status" value="1"/>
</dbReference>
<organism evidence="2 3">
    <name type="scientific">Candidatus Magnetoglobus multicellularis str. Araruama</name>
    <dbReference type="NCBI Taxonomy" id="890399"/>
    <lineage>
        <taxon>Bacteria</taxon>
        <taxon>Pseudomonadati</taxon>
        <taxon>Thermodesulfobacteriota</taxon>
        <taxon>Desulfobacteria</taxon>
        <taxon>Desulfobacterales</taxon>
        <taxon>Desulfobacteraceae</taxon>
        <taxon>Candidatus Magnetoglobus</taxon>
    </lineage>
</organism>
<name>A0A1V1P3T8_9BACT</name>
<evidence type="ECO:0000259" key="1">
    <source>
        <dbReference type="Pfam" id="PF13185"/>
    </source>
</evidence>
<evidence type="ECO:0000313" key="3">
    <source>
        <dbReference type="Proteomes" id="UP000189670"/>
    </source>
</evidence>
<dbReference type="Proteomes" id="UP000189670">
    <property type="component" value="Unassembled WGS sequence"/>
</dbReference>
<reference evidence="3" key="1">
    <citation type="submission" date="2012-11" db="EMBL/GenBank/DDBJ databases">
        <authorList>
            <person name="Lucero-Rivera Y.E."/>
            <person name="Tovar-Ramirez D."/>
        </authorList>
    </citation>
    <scope>NUCLEOTIDE SEQUENCE [LARGE SCALE GENOMIC DNA]</scope>
    <source>
        <strain evidence="3">Araruama</strain>
    </source>
</reference>
<comment type="caution">
    <text evidence="2">The sequence shown here is derived from an EMBL/GenBank/DDBJ whole genome shotgun (WGS) entry which is preliminary data.</text>
</comment>
<feature type="domain" description="GAF" evidence="1">
    <location>
        <begin position="3"/>
        <end position="52"/>
    </location>
</feature>